<evidence type="ECO:0000313" key="3">
    <source>
        <dbReference type="Proteomes" id="UP000316621"/>
    </source>
</evidence>
<keyword evidence="3" id="KW-1185">Reference proteome</keyword>
<accession>A0A4Y7IVW4</accession>
<protein>
    <submittedName>
        <fullName evidence="2">Uncharacterized protein</fullName>
    </submittedName>
</protein>
<dbReference type="Gramene" id="RZC53024">
    <property type="protein sequence ID" value="RZC53024"/>
    <property type="gene ID" value="C5167_011877"/>
</dbReference>
<sequence length="78" mass="9067">MELKPILNCARIVSVFRETDHASEYKEQLFWREPLGRRVILINAKVEGSWSNEEKKGLNDEAEVTSHTSELILEQPQE</sequence>
<reference evidence="2 3" key="1">
    <citation type="journal article" date="2018" name="Science">
        <title>The opium poppy genome and morphinan production.</title>
        <authorList>
            <person name="Guo L."/>
            <person name="Winzer T."/>
            <person name="Yang X."/>
            <person name="Li Y."/>
            <person name="Ning Z."/>
            <person name="He Z."/>
            <person name="Teodor R."/>
            <person name="Lu Y."/>
            <person name="Bowser T.A."/>
            <person name="Graham I.A."/>
            <person name="Ye K."/>
        </authorList>
    </citation>
    <scope>NUCLEOTIDE SEQUENCE [LARGE SCALE GENOMIC DNA]</scope>
    <source>
        <strain evidence="3">cv. HN1</strain>
        <tissue evidence="2">Leaves</tissue>
    </source>
</reference>
<feature type="region of interest" description="Disordered" evidence="1">
    <location>
        <begin position="52"/>
        <end position="78"/>
    </location>
</feature>
<organism evidence="2 3">
    <name type="scientific">Papaver somniferum</name>
    <name type="common">Opium poppy</name>
    <dbReference type="NCBI Taxonomy" id="3469"/>
    <lineage>
        <taxon>Eukaryota</taxon>
        <taxon>Viridiplantae</taxon>
        <taxon>Streptophyta</taxon>
        <taxon>Embryophyta</taxon>
        <taxon>Tracheophyta</taxon>
        <taxon>Spermatophyta</taxon>
        <taxon>Magnoliopsida</taxon>
        <taxon>Ranunculales</taxon>
        <taxon>Papaveraceae</taxon>
        <taxon>Papaveroideae</taxon>
        <taxon>Papaver</taxon>
    </lineage>
</organism>
<evidence type="ECO:0000313" key="2">
    <source>
        <dbReference type="EMBL" id="RZC53024.1"/>
    </source>
</evidence>
<dbReference type="Proteomes" id="UP000316621">
    <property type="component" value="Chromosome 3"/>
</dbReference>
<proteinExistence type="predicted"/>
<dbReference type="AlphaFoldDB" id="A0A4Y7IVW4"/>
<evidence type="ECO:0000256" key="1">
    <source>
        <dbReference type="SAM" id="MobiDB-lite"/>
    </source>
</evidence>
<name>A0A4Y7IVW4_PAPSO</name>
<gene>
    <name evidence="2" type="ORF">C5167_011877</name>
</gene>
<dbReference type="EMBL" id="CM010717">
    <property type="protein sequence ID" value="RZC53024.1"/>
    <property type="molecule type" value="Genomic_DNA"/>
</dbReference>